<gene>
    <name evidence="12" type="ORF">COU47_02590</name>
</gene>
<comment type="similarity">
    <text evidence="2">Belongs to the VKOR family.</text>
</comment>
<dbReference type="Proteomes" id="UP000231503">
    <property type="component" value="Unassembled WGS sequence"/>
</dbReference>
<dbReference type="InterPro" id="IPR038354">
    <property type="entry name" value="VKOR_sf"/>
</dbReference>
<evidence type="ECO:0000256" key="10">
    <source>
        <dbReference type="SAM" id="Phobius"/>
    </source>
</evidence>
<name>A0A2H0TDH5_9BACT</name>
<dbReference type="SMART" id="SM00756">
    <property type="entry name" value="VKc"/>
    <property type="match status" value="1"/>
</dbReference>
<keyword evidence="7 10" id="KW-0472">Membrane</keyword>
<dbReference type="Gene3D" id="1.20.1440.130">
    <property type="entry name" value="VKOR domain"/>
    <property type="match status" value="1"/>
</dbReference>
<feature type="transmembrane region" description="Helical" evidence="10">
    <location>
        <begin position="83"/>
        <end position="104"/>
    </location>
</feature>
<evidence type="ECO:0000256" key="6">
    <source>
        <dbReference type="ARBA" id="ARBA00023002"/>
    </source>
</evidence>
<accession>A0A2H0TDH5</accession>
<evidence type="ECO:0000313" key="13">
    <source>
        <dbReference type="Proteomes" id="UP000231503"/>
    </source>
</evidence>
<keyword evidence="9" id="KW-0676">Redox-active center</keyword>
<comment type="caution">
    <text evidence="12">The sequence shown here is derived from an EMBL/GenBank/DDBJ whole genome shotgun (WGS) entry which is preliminary data.</text>
</comment>
<feature type="transmembrane region" description="Helical" evidence="10">
    <location>
        <begin position="110"/>
        <end position="133"/>
    </location>
</feature>
<organism evidence="12 13">
    <name type="scientific">Candidatus Niyogibacteria bacterium CG10_big_fil_rev_8_21_14_0_10_46_36</name>
    <dbReference type="NCBI Taxonomy" id="1974726"/>
    <lineage>
        <taxon>Bacteria</taxon>
        <taxon>Candidatus Niyogiibacteriota</taxon>
    </lineage>
</organism>
<evidence type="ECO:0000256" key="1">
    <source>
        <dbReference type="ARBA" id="ARBA00004141"/>
    </source>
</evidence>
<dbReference type="GO" id="GO:0048038">
    <property type="term" value="F:quinone binding"/>
    <property type="evidence" value="ECO:0007669"/>
    <property type="project" value="UniProtKB-KW"/>
</dbReference>
<keyword evidence="3 10" id="KW-0812">Transmembrane</keyword>
<keyword evidence="8" id="KW-1015">Disulfide bond</keyword>
<evidence type="ECO:0000256" key="3">
    <source>
        <dbReference type="ARBA" id="ARBA00022692"/>
    </source>
</evidence>
<evidence type="ECO:0000256" key="9">
    <source>
        <dbReference type="ARBA" id="ARBA00023284"/>
    </source>
</evidence>
<keyword evidence="5 10" id="KW-1133">Transmembrane helix</keyword>
<evidence type="ECO:0000256" key="2">
    <source>
        <dbReference type="ARBA" id="ARBA00006214"/>
    </source>
</evidence>
<comment type="subcellular location">
    <subcellularLocation>
        <location evidence="1">Membrane</location>
        <topology evidence="1">Multi-pass membrane protein</topology>
    </subcellularLocation>
</comment>
<feature type="transmembrane region" description="Helical" evidence="10">
    <location>
        <begin position="58"/>
        <end position="76"/>
    </location>
</feature>
<dbReference type="InterPro" id="IPR012932">
    <property type="entry name" value="VKOR"/>
</dbReference>
<evidence type="ECO:0000256" key="8">
    <source>
        <dbReference type="ARBA" id="ARBA00023157"/>
    </source>
</evidence>
<dbReference type="Pfam" id="PF07884">
    <property type="entry name" value="VKOR"/>
    <property type="match status" value="1"/>
</dbReference>
<dbReference type="GO" id="GO:0016491">
    <property type="term" value="F:oxidoreductase activity"/>
    <property type="evidence" value="ECO:0007669"/>
    <property type="project" value="UniProtKB-KW"/>
</dbReference>
<dbReference type="EMBL" id="PFCO01000005">
    <property type="protein sequence ID" value="PIR69618.1"/>
    <property type="molecule type" value="Genomic_DNA"/>
</dbReference>
<protein>
    <recommendedName>
        <fullName evidence="11">Vitamin K epoxide reductase domain-containing protein</fullName>
    </recommendedName>
</protein>
<evidence type="ECO:0000256" key="5">
    <source>
        <dbReference type="ARBA" id="ARBA00022989"/>
    </source>
</evidence>
<dbReference type="AlphaFoldDB" id="A0A2H0TDH5"/>
<keyword evidence="6" id="KW-0560">Oxidoreductase</keyword>
<evidence type="ECO:0000259" key="11">
    <source>
        <dbReference type="SMART" id="SM00756"/>
    </source>
</evidence>
<evidence type="ECO:0000256" key="4">
    <source>
        <dbReference type="ARBA" id="ARBA00022719"/>
    </source>
</evidence>
<dbReference type="GO" id="GO:0016020">
    <property type="term" value="C:membrane"/>
    <property type="evidence" value="ECO:0007669"/>
    <property type="project" value="UniProtKB-SubCell"/>
</dbReference>
<keyword evidence="4" id="KW-0874">Quinone</keyword>
<evidence type="ECO:0000313" key="12">
    <source>
        <dbReference type="EMBL" id="PIR69618.1"/>
    </source>
</evidence>
<evidence type="ECO:0000256" key="7">
    <source>
        <dbReference type="ARBA" id="ARBA00023136"/>
    </source>
</evidence>
<reference evidence="13" key="1">
    <citation type="submission" date="2017-09" db="EMBL/GenBank/DDBJ databases">
        <title>Depth-based differentiation of microbial function through sediment-hosted aquifers and enrichment of novel symbionts in the deep terrestrial subsurface.</title>
        <authorList>
            <person name="Probst A.J."/>
            <person name="Ladd B."/>
            <person name="Jarett J.K."/>
            <person name="Geller-Mcgrath D.E."/>
            <person name="Sieber C.M.K."/>
            <person name="Emerson J.B."/>
            <person name="Anantharaman K."/>
            <person name="Thomas B.C."/>
            <person name="Malmstrom R."/>
            <person name="Stieglmeier M."/>
            <person name="Klingl A."/>
            <person name="Woyke T."/>
            <person name="Ryan C.M."/>
            <person name="Banfield J.F."/>
        </authorList>
    </citation>
    <scope>NUCLEOTIDE SEQUENCE [LARGE SCALE GENOMIC DNA]</scope>
</reference>
<feature type="domain" description="Vitamin K epoxide reductase" evidence="11">
    <location>
        <begin position="2"/>
        <end position="135"/>
    </location>
</feature>
<sequence>MTAHALLFTLAAIGLSETAYLIRKRKASQKPLCFIGENCAAVLSSRHNKTFVLMHNDVAGFLFYVGISIITAFLVIGVPPASFWLLLAKIGIFAGVALSCFFIFLQWKVVRAWCFWCLMSSFTIFAMALIILIKNLIV</sequence>
<proteinExistence type="inferred from homology"/>